<dbReference type="CDD" id="cd18186">
    <property type="entry name" value="BTB_POZ_ZBTB_KLHL-like"/>
    <property type="match status" value="1"/>
</dbReference>
<dbReference type="InterPro" id="IPR011333">
    <property type="entry name" value="SKP1/BTB/POZ_sf"/>
</dbReference>
<proteinExistence type="predicted"/>
<protein>
    <recommendedName>
        <fullName evidence="1">BTB domain-containing protein</fullName>
    </recommendedName>
</protein>
<keyword evidence="3" id="KW-1185">Reference proteome</keyword>
<evidence type="ECO:0000313" key="2">
    <source>
        <dbReference type="EMBL" id="KAF1946475.1"/>
    </source>
</evidence>
<reference evidence="2" key="1">
    <citation type="journal article" date="2020" name="Stud. Mycol.">
        <title>101 Dothideomycetes genomes: a test case for predicting lifestyles and emergence of pathogens.</title>
        <authorList>
            <person name="Haridas S."/>
            <person name="Albert R."/>
            <person name="Binder M."/>
            <person name="Bloem J."/>
            <person name="Labutti K."/>
            <person name="Salamov A."/>
            <person name="Andreopoulos B."/>
            <person name="Baker S."/>
            <person name="Barry K."/>
            <person name="Bills G."/>
            <person name="Bluhm B."/>
            <person name="Cannon C."/>
            <person name="Castanera R."/>
            <person name="Culley D."/>
            <person name="Daum C."/>
            <person name="Ezra D."/>
            <person name="Gonzalez J."/>
            <person name="Henrissat B."/>
            <person name="Kuo A."/>
            <person name="Liang C."/>
            <person name="Lipzen A."/>
            <person name="Lutzoni F."/>
            <person name="Magnuson J."/>
            <person name="Mondo S."/>
            <person name="Nolan M."/>
            <person name="Ohm R."/>
            <person name="Pangilinan J."/>
            <person name="Park H.-J."/>
            <person name="Ramirez L."/>
            <person name="Alfaro M."/>
            <person name="Sun H."/>
            <person name="Tritt A."/>
            <person name="Yoshinaga Y."/>
            <person name="Zwiers L.-H."/>
            <person name="Turgeon B."/>
            <person name="Goodwin S."/>
            <person name="Spatafora J."/>
            <person name="Crous P."/>
            <person name="Grigoriev I."/>
        </authorList>
    </citation>
    <scope>NUCLEOTIDE SEQUENCE</scope>
    <source>
        <strain evidence="2">CBS 161.51</strain>
    </source>
</reference>
<dbReference type="OrthoDB" id="1022638at2759"/>
<dbReference type="PANTHER" id="PTHR47843">
    <property type="entry name" value="BTB DOMAIN-CONTAINING PROTEIN-RELATED"/>
    <property type="match status" value="1"/>
</dbReference>
<evidence type="ECO:0000259" key="1">
    <source>
        <dbReference type="PROSITE" id="PS50097"/>
    </source>
</evidence>
<dbReference type="AlphaFoldDB" id="A0A6A5T0G7"/>
<gene>
    <name evidence="2" type="ORF">EJ02DRAFT_450564</name>
</gene>
<organism evidence="2 3">
    <name type="scientific">Clathrospora elynae</name>
    <dbReference type="NCBI Taxonomy" id="706981"/>
    <lineage>
        <taxon>Eukaryota</taxon>
        <taxon>Fungi</taxon>
        <taxon>Dikarya</taxon>
        <taxon>Ascomycota</taxon>
        <taxon>Pezizomycotina</taxon>
        <taxon>Dothideomycetes</taxon>
        <taxon>Pleosporomycetidae</taxon>
        <taxon>Pleosporales</taxon>
        <taxon>Diademaceae</taxon>
        <taxon>Clathrospora</taxon>
    </lineage>
</organism>
<dbReference type="Gene3D" id="3.30.710.10">
    <property type="entry name" value="Potassium Channel Kv1.1, Chain A"/>
    <property type="match status" value="1"/>
</dbReference>
<feature type="domain" description="BTB" evidence="1">
    <location>
        <begin position="4"/>
        <end position="71"/>
    </location>
</feature>
<name>A0A6A5T0G7_9PLEO</name>
<dbReference type="SUPFAM" id="SSF54695">
    <property type="entry name" value="POZ domain"/>
    <property type="match status" value="1"/>
</dbReference>
<accession>A0A6A5T0G7</accession>
<dbReference type="EMBL" id="ML976003">
    <property type="protein sequence ID" value="KAF1946475.1"/>
    <property type="molecule type" value="Genomic_DNA"/>
</dbReference>
<evidence type="ECO:0000313" key="3">
    <source>
        <dbReference type="Proteomes" id="UP000800038"/>
    </source>
</evidence>
<dbReference type="PANTHER" id="PTHR47843:SF2">
    <property type="entry name" value="BTB DOMAIN-CONTAINING PROTEIN"/>
    <property type="match status" value="1"/>
</dbReference>
<dbReference type="InterPro" id="IPR000210">
    <property type="entry name" value="BTB/POZ_dom"/>
</dbReference>
<dbReference type="PROSITE" id="PS50097">
    <property type="entry name" value="BTB"/>
    <property type="match status" value="1"/>
</dbReference>
<sequence length="135" mass="15715">MLKVIVVDADNSREFYIHEALPTSSSKFFEKTMKRGWEKAEEKLFNLPEDDPETFALYRQVVYTGRIPVFHEVPEQDSDEDELYTYCNNKEFCKFEYETRSKILSGASKNSITCLEKVPSLTRRGIHASHNNPVI</sequence>
<dbReference type="Proteomes" id="UP000800038">
    <property type="component" value="Unassembled WGS sequence"/>
</dbReference>